<keyword evidence="3" id="KW-1185">Reference proteome</keyword>
<dbReference type="InterPro" id="IPR008984">
    <property type="entry name" value="SMAD_FHA_dom_sf"/>
</dbReference>
<comment type="caution">
    <text evidence="2">The sequence shown here is derived from an EMBL/GenBank/DDBJ whole genome shotgun (WGS) entry which is preliminary data.</text>
</comment>
<reference evidence="2" key="2">
    <citation type="submission" date="2021-08" db="EMBL/GenBank/DDBJ databases">
        <authorList>
            <person name="Gostincar C."/>
            <person name="Sun X."/>
            <person name="Song Z."/>
            <person name="Gunde-Cimerman N."/>
        </authorList>
    </citation>
    <scope>NUCLEOTIDE SEQUENCE</scope>
    <source>
        <strain evidence="2">EXF-9298</strain>
    </source>
</reference>
<dbReference type="SUPFAM" id="SSF49879">
    <property type="entry name" value="SMAD/FHA domain"/>
    <property type="match status" value="1"/>
</dbReference>
<gene>
    <name evidence="2" type="ORF">KCU98_g10790</name>
</gene>
<sequence length="509" mass="55120">MLNTDPAVRPSALQCLSYPWLGGDASQIEDEPQSGLLTIEEEDTEAGAAHDLSQLSIHGRWGTTKGVGVDSGDSDMLDSRQSKRFKSGQIVSQADAPPPQPTQFLRPSNAAEEPGIEELPVNQQPPRLFGEVQPSLVRSSGVFGTQLQKPIFAPPPEQSDVVLPKSQNVQNELFTSAASHQPEDQLEGVKRRASSESDLHVSHNFASLVGAESDLRDLNMHSSQSAFSATADESEPTTPTTPNDPPQASAGQTGGSMEETPRPAQPAERKTSFNRQISLPLSASSFYDPTDPSTHSLEYASSVSGHDFTSHSLLPGASFHSLPPTTANSGVGFEFDRPLHTVAQTQPEFIRPAPRLGRLTTTSDSFCAVTLDLASRITTWGRSPLNTVIFPDPLDTRVPKRGIMIYFHAKGIEKVERTGGDWTKLPDLHCLIATDSSNGVFVNNVKLNAKDAKGKQLYGRIYTGDEVTVCQGHTKANLLKFTCVFNHGEARTRRQSDGSGFEIEKMGHE</sequence>
<dbReference type="EMBL" id="JAHFXS010001645">
    <property type="protein sequence ID" value="KAG9976334.1"/>
    <property type="molecule type" value="Genomic_DNA"/>
</dbReference>
<feature type="compositionally biased region" description="Basic and acidic residues" evidence="1">
    <location>
        <begin position="181"/>
        <end position="199"/>
    </location>
</feature>
<dbReference type="Proteomes" id="UP000729357">
    <property type="component" value="Unassembled WGS sequence"/>
</dbReference>
<dbReference type="Gene3D" id="2.60.200.20">
    <property type="match status" value="1"/>
</dbReference>
<feature type="region of interest" description="Disordered" evidence="1">
    <location>
        <begin position="61"/>
        <end position="107"/>
    </location>
</feature>
<name>A0A9P8FNC8_AURME</name>
<feature type="non-terminal residue" evidence="2">
    <location>
        <position position="509"/>
    </location>
</feature>
<dbReference type="AlphaFoldDB" id="A0A9P8FNC8"/>
<evidence type="ECO:0000256" key="1">
    <source>
        <dbReference type="SAM" id="MobiDB-lite"/>
    </source>
</evidence>
<proteinExistence type="predicted"/>
<reference evidence="2" key="1">
    <citation type="journal article" date="2021" name="J Fungi (Basel)">
        <title>Virulence traits and population genomics of the black yeast Aureobasidium melanogenum.</title>
        <authorList>
            <person name="Cernosa A."/>
            <person name="Sun X."/>
            <person name="Gostincar C."/>
            <person name="Fang C."/>
            <person name="Gunde-Cimerman N."/>
            <person name="Song Z."/>
        </authorList>
    </citation>
    <scope>NUCLEOTIDE SEQUENCE</scope>
    <source>
        <strain evidence="2">EXF-9298</strain>
    </source>
</reference>
<organism evidence="2 3">
    <name type="scientific">Aureobasidium melanogenum</name>
    <name type="common">Aureobasidium pullulans var. melanogenum</name>
    <dbReference type="NCBI Taxonomy" id="46634"/>
    <lineage>
        <taxon>Eukaryota</taxon>
        <taxon>Fungi</taxon>
        <taxon>Dikarya</taxon>
        <taxon>Ascomycota</taxon>
        <taxon>Pezizomycotina</taxon>
        <taxon>Dothideomycetes</taxon>
        <taxon>Dothideomycetidae</taxon>
        <taxon>Dothideales</taxon>
        <taxon>Saccotheciaceae</taxon>
        <taxon>Aureobasidium</taxon>
    </lineage>
</organism>
<evidence type="ECO:0000313" key="2">
    <source>
        <dbReference type="EMBL" id="KAG9976334.1"/>
    </source>
</evidence>
<accession>A0A9P8FNC8</accession>
<feature type="region of interest" description="Disordered" evidence="1">
    <location>
        <begin position="176"/>
        <end position="199"/>
    </location>
</feature>
<feature type="region of interest" description="Disordered" evidence="1">
    <location>
        <begin position="223"/>
        <end position="272"/>
    </location>
</feature>
<protein>
    <submittedName>
        <fullName evidence="2">Pkinase-domain-containing protein</fullName>
    </submittedName>
</protein>
<evidence type="ECO:0000313" key="3">
    <source>
        <dbReference type="Proteomes" id="UP000729357"/>
    </source>
</evidence>